<gene>
    <name evidence="1" type="ORF">D9C73_017398</name>
</gene>
<name>A0A4U5V5X1_COLLU</name>
<protein>
    <submittedName>
        <fullName evidence="1">Uncharacterized protein</fullName>
    </submittedName>
</protein>
<accession>A0A4U5V5X1</accession>
<dbReference type="Proteomes" id="UP000298787">
    <property type="component" value="Chromosome 15"/>
</dbReference>
<dbReference type="EMBL" id="CM014092">
    <property type="protein sequence ID" value="TKS83287.1"/>
    <property type="molecule type" value="Genomic_DNA"/>
</dbReference>
<evidence type="ECO:0000313" key="2">
    <source>
        <dbReference type="Proteomes" id="UP000298787"/>
    </source>
</evidence>
<evidence type="ECO:0000313" key="1">
    <source>
        <dbReference type="EMBL" id="TKS83287.1"/>
    </source>
</evidence>
<proteinExistence type="predicted"/>
<organism evidence="1 2">
    <name type="scientific">Collichthys lucidus</name>
    <name type="common">Big head croaker</name>
    <name type="synonym">Sciaena lucida</name>
    <dbReference type="NCBI Taxonomy" id="240159"/>
    <lineage>
        <taxon>Eukaryota</taxon>
        <taxon>Metazoa</taxon>
        <taxon>Chordata</taxon>
        <taxon>Craniata</taxon>
        <taxon>Vertebrata</taxon>
        <taxon>Euteleostomi</taxon>
        <taxon>Actinopterygii</taxon>
        <taxon>Neopterygii</taxon>
        <taxon>Teleostei</taxon>
        <taxon>Neoteleostei</taxon>
        <taxon>Acanthomorphata</taxon>
        <taxon>Eupercaria</taxon>
        <taxon>Sciaenidae</taxon>
        <taxon>Collichthys</taxon>
    </lineage>
</organism>
<sequence>MASSPDSPISASSLYKITAETPEFRGRGRGCGESTAVFKCRGSFSLIVLIFTKRLRVQSDGFDDKETHKVPQTGRELKLTQQQALHEHMYRHRRQACITRGDYRLEEYLQMPKGTLDEKDFVIFDLLWITGLV</sequence>
<reference evidence="1 2" key="1">
    <citation type="submission" date="2019-01" db="EMBL/GenBank/DDBJ databases">
        <title>Genome Assembly of Collichthys lucidus.</title>
        <authorList>
            <person name="Cai M."/>
            <person name="Xiao S."/>
        </authorList>
    </citation>
    <scope>NUCLEOTIDE SEQUENCE [LARGE SCALE GENOMIC DNA]</scope>
    <source>
        <strain evidence="1">JT15FE1705JMU</strain>
        <tissue evidence="1">Muscle</tissue>
    </source>
</reference>
<dbReference type="AlphaFoldDB" id="A0A4U5V5X1"/>
<keyword evidence="2" id="KW-1185">Reference proteome</keyword>